<dbReference type="PANTHER" id="PTHR32019">
    <property type="entry name" value="R3H DOMAIN-CONTAINING PROTEIN 4"/>
    <property type="match status" value="1"/>
</dbReference>
<evidence type="ECO:0000259" key="2">
    <source>
        <dbReference type="PROSITE" id="PS51061"/>
    </source>
</evidence>
<dbReference type="InterPro" id="IPR036867">
    <property type="entry name" value="R3H_dom_sf"/>
</dbReference>
<dbReference type="InterPro" id="IPR001374">
    <property type="entry name" value="R3H_dom"/>
</dbReference>
<feature type="region of interest" description="Disordered" evidence="1">
    <location>
        <begin position="280"/>
        <end position="300"/>
    </location>
</feature>
<feature type="region of interest" description="Disordered" evidence="1">
    <location>
        <begin position="1"/>
        <end position="134"/>
    </location>
</feature>
<name>A0ABR3YVQ7_9PEZI</name>
<accession>A0ABR3YVQ7</accession>
<dbReference type="EMBL" id="JAWCUI010000049">
    <property type="protein sequence ID" value="KAL1891853.1"/>
    <property type="molecule type" value="Genomic_DNA"/>
</dbReference>
<dbReference type="PANTHER" id="PTHR32019:SF2">
    <property type="entry name" value="R3H DOMAIN-CONTAINING PROTEIN 4"/>
    <property type="match status" value="1"/>
</dbReference>
<keyword evidence="4" id="KW-1185">Reference proteome</keyword>
<feature type="compositionally biased region" description="Basic residues" evidence="1">
    <location>
        <begin position="189"/>
        <end position="201"/>
    </location>
</feature>
<dbReference type="Proteomes" id="UP001583186">
    <property type="component" value="Unassembled WGS sequence"/>
</dbReference>
<evidence type="ECO:0000313" key="4">
    <source>
        <dbReference type="Proteomes" id="UP001583186"/>
    </source>
</evidence>
<sequence length="414" mass="46059">MATASFERGPPVELEEKLQHTEQWTRSILESLGMSPDARDTGGEPLTIPLDEPAQPRQRKIVLGPAIADSDDDGDEDVAAPRATFLKRRHSQRDSQRRRDMLLKGKEGSRQRRRWENDRLLHVPNAQPPLPSDWEVRPTHTVHYNLPYHLAQFWDRGLREMVNERLAAEAVLRRKQLVAQQAGITGSPKSKKGKKSKKAKKSSSASGSTSASSTSTSPTFGMVTRDLRQAVKKSETIKLWVRALEEPVRQYVFAAEAARRASEGDEEIIAAVTANLSASSLEDDDDRSEIPSDPTAASDTYAVSDQDDDELVFVGRRTIVEKEAQASWKRAHREVGNQTTDSGILFDALGDGETGSFKRWIAHSLSDYYGLTSQSTNIDASNRVVYVSLRDEATRSGAGPILIPRPMWELFEAV</sequence>
<feature type="compositionally biased region" description="Acidic residues" evidence="1">
    <location>
        <begin position="69"/>
        <end position="78"/>
    </location>
</feature>
<evidence type="ECO:0000313" key="3">
    <source>
        <dbReference type="EMBL" id="KAL1891853.1"/>
    </source>
</evidence>
<evidence type="ECO:0000256" key="1">
    <source>
        <dbReference type="SAM" id="MobiDB-lite"/>
    </source>
</evidence>
<reference evidence="3 4" key="1">
    <citation type="journal article" date="2024" name="IMA Fungus">
        <title>IMA Genome - F19 : A genome assembly and annotation guide to empower mycologists, including annotated draft genome sequences of Ceratocystis pirilliformis, Diaporthe australafricana, Fusarium ophioides, Paecilomyces lecythidis, and Sporothrix stenoceras.</title>
        <authorList>
            <person name="Aylward J."/>
            <person name="Wilson A.M."/>
            <person name="Visagie C.M."/>
            <person name="Spraker J."/>
            <person name="Barnes I."/>
            <person name="Buitendag C."/>
            <person name="Ceriani C."/>
            <person name="Del Mar Angel L."/>
            <person name="du Plessis D."/>
            <person name="Fuchs T."/>
            <person name="Gasser K."/>
            <person name="Kramer D."/>
            <person name="Li W."/>
            <person name="Munsamy K."/>
            <person name="Piso A."/>
            <person name="Price J.L."/>
            <person name="Sonnekus B."/>
            <person name="Thomas C."/>
            <person name="van der Nest A."/>
            <person name="van Dijk A."/>
            <person name="van Heerden A."/>
            <person name="van Vuuren N."/>
            <person name="Yilmaz N."/>
            <person name="Duong T.A."/>
            <person name="van der Merwe N.A."/>
            <person name="Wingfield M.J."/>
            <person name="Wingfield B.D."/>
        </authorList>
    </citation>
    <scope>NUCLEOTIDE SEQUENCE [LARGE SCALE GENOMIC DNA]</scope>
    <source>
        <strain evidence="3 4">CMW 5346</strain>
    </source>
</reference>
<proteinExistence type="predicted"/>
<dbReference type="InterPro" id="IPR039629">
    <property type="entry name" value="R3HDM4"/>
</dbReference>
<protein>
    <recommendedName>
        <fullName evidence="2">R3H domain-containing protein</fullName>
    </recommendedName>
</protein>
<dbReference type="PROSITE" id="PS51061">
    <property type="entry name" value="R3H"/>
    <property type="match status" value="1"/>
</dbReference>
<feature type="compositionally biased region" description="Low complexity" evidence="1">
    <location>
        <begin position="202"/>
        <end position="219"/>
    </location>
</feature>
<organism evidence="3 4">
    <name type="scientific">Sporothrix stenoceras</name>
    <dbReference type="NCBI Taxonomy" id="5173"/>
    <lineage>
        <taxon>Eukaryota</taxon>
        <taxon>Fungi</taxon>
        <taxon>Dikarya</taxon>
        <taxon>Ascomycota</taxon>
        <taxon>Pezizomycotina</taxon>
        <taxon>Sordariomycetes</taxon>
        <taxon>Sordariomycetidae</taxon>
        <taxon>Ophiostomatales</taxon>
        <taxon>Ophiostomataceae</taxon>
        <taxon>Sporothrix</taxon>
    </lineage>
</organism>
<dbReference type="Pfam" id="PF13902">
    <property type="entry name" value="R3H-assoc"/>
    <property type="match status" value="1"/>
</dbReference>
<comment type="caution">
    <text evidence="3">The sequence shown here is derived from an EMBL/GenBank/DDBJ whole genome shotgun (WGS) entry which is preliminary data.</text>
</comment>
<dbReference type="SUPFAM" id="SSF82708">
    <property type="entry name" value="R3H domain"/>
    <property type="match status" value="1"/>
</dbReference>
<gene>
    <name evidence="3" type="ORF">Sste5346_007397</name>
</gene>
<dbReference type="InterPro" id="IPR025952">
    <property type="entry name" value="R3H-assoc_dom"/>
</dbReference>
<feature type="domain" description="R3H" evidence="2">
    <location>
        <begin position="322"/>
        <end position="390"/>
    </location>
</feature>
<feature type="region of interest" description="Disordered" evidence="1">
    <location>
        <begin position="182"/>
        <end position="220"/>
    </location>
</feature>
<feature type="compositionally biased region" description="Basic and acidic residues" evidence="1">
    <location>
        <begin position="92"/>
        <end position="121"/>
    </location>
</feature>